<dbReference type="AlphaFoldDB" id="A0A327K7R7"/>
<evidence type="ECO:0000313" key="3">
    <source>
        <dbReference type="Proteomes" id="UP000438991"/>
    </source>
</evidence>
<dbReference type="Proteomes" id="UP000438991">
    <property type="component" value="Unassembled WGS sequence"/>
</dbReference>
<proteinExistence type="predicted"/>
<name>A0A327K7R7_9BRAD</name>
<accession>A0A327K7R7</accession>
<dbReference type="PANTHER" id="PTHR33376:SF5">
    <property type="entry name" value="EXTRACYTOPLASMIC SOLUTE RECEPTOR PROTEIN"/>
    <property type="match status" value="1"/>
</dbReference>
<evidence type="ECO:0000256" key="1">
    <source>
        <dbReference type="ARBA" id="ARBA00022729"/>
    </source>
</evidence>
<dbReference type="Gene3D" id="3.40.190.170">
    <property type="entry name" value="Bacterial extracellular solute-binding protein, family 7"/>
    <property type="match status" value="1"/>
</dbReference>
<dbReference type="InterPro" id="IPR038404">
    <property type="entry name" value="TRAP_DctP_sf"/>
</dbReference>
<evidence type="ECO:0000313" key="2">
    <source>
        <dbReference type="EMBL" id="MTW18629.1"/>
    </source>
</evidence>
<protein>
    <recommendedName>
        <fullName evidence="4">Solute-binding protein</fullName>
    </recommendedName>
</protein>
<reference evidence="2 3" key="1">
    <citation type="submission" date="2019-11" db="EMBL/GenBank/DDBJ databases">
        <title>Whole-genome sequence of Rhodoplanes serenus DSM 18633, type strain.</title>
        <authorList>
            <person name="Kyndt J.A."/>
            <person name="Meyer T.E."/>
        </authorList>
    </citation>
    <scope>NUCLEOTIDE SEQUENCE [LARGE SCALE GENOMIC DNA]</scope>
    <source>
        <strain evidence="2 3">DSM 18633</strain>
    </source>
</reference>
<dbReference type="PANTHER" id="PTHR33376">
    <property type="match status" value="1"/>
</dbReference>
<dbReference type="InterPro" id="IPR018389">
    <property type="entry name" value="DctP_fam"/>
</dbReference>
<gene>
    <name evidence="2" type="ORF">GJ689_20725</name>
</gene>
<dbReference type="GO" id="GO:0055085">
    <property type="term" value="P:transmembrane transport"/>
    <property type="evidence" value="ECO:0007669"/>
    <property type="project" value="InterPro"/>
</dbReference>
<dbReference type="SUPFAM" id="SSF53850">
    <property type="entry name" value="Periplasmic binding protein-like II"/>
    <property type="match status" value="1"/>
</dbReference>
<sequence length="349" mass="38540">MAGKRREVAAMASRRGVTKLGLAGLALGLAVLAGPPSAEAQQRVTLRMVGAWAPGVSPYADVGHKFKDLVGELSKGRLTIRYVGAEDVVPVFDQPEALVNGVFDVWYGAPNYWAGVIPGGYVTELSSFEVPDQGPGSALFDFMGEMYKRRGVRYLGHYTGVPGIGSHFLHAQKEIKAVADLKGLKVRVPPLTRYFVQGVGAESVTLPPSEIFLAMDRGTVQGFTWPVADGFANYGWQNVTKFMIDHPMYRSGTGIAMNLKKWDALPPDLQAVVMDAVKQTQAWTRDWFAEQQGKQIDKMKAGGMRILSIPDEEKRRWTEAAQESLWKYLQTVMTPDDFSKAETLLERKR</sequence>
<dbReference type="NCBIfam" id="NF037995">
    <property type="entry name" value="TRAP_S1"/>
    <property type="match status" value="1"/>
</dbReference>
<dbReference type="EMBL" id="WNKV01000018">
    <property type="protein sequence ID" value="MTW18629.1"/>
    <property type="molecule type" value="Genomic_DNA"/>
</dbReference>
<comment type="caution">
    <text evidence="2">The sequence shown here is derived from an EMBL/GenBank/DDBJ whole genome shotgun (WGS) entry which is preliminary data.</text>
</comment>
<dbReference type="Pfam" id="PF03480">
    <property type="entry name" value="DctP"/>
    <property type="match status" value="1"/>
</dbReference>
<evidence type="ECO:0008006" key="4">
    <source>
        <dbReference type="Google" id="ProtNLM"/>
    </source>
</evidence>
<keyword evidence="1" id="KW-0732">Signal</keyword>
<organism evidence="2 3">
    <name type="scientific">Rhodoplanes serenus</name>
    <dbReference type="NCBI Taxonomy" id="200615"/>
    <lineage>
        <taxon>Bacteria</taxon>
        <taxon>Pseudomonadati</taxon>
        <taxon>Pseudomonadota</taxon>
        <taxon>Alphaproteobacteria</taxon>
        <taxon>Hyphomicrobiales</taxon>
        <taxon>Nitrobacteraceae</taxon>
        <taxon>Rhodoplanes</taxon>
    </lineage>
</organism>